<protein>
    <submittedName>
        <fullName evidence="2">ABC transporter, permease</fullName>
    </submittedName>
</protein>
<proteinExistence type="predicted"/>
<name>A0A0F0CQ56_9BACT</name>
<keyword evidence="1" id="KW-0812">Transmembrane</keyword>
<organism evidence="2 3">
    <name type="scientific">Candidatus Omnitrophus magneticus</name>
    <dbReference type="NCBI Taxonomy" id="1609969"/>
    <lineage>
        <taxon>Bacteria</taxon>
        <taxon>Pseudomonadati</taxon>
        <taxon>Candidatus Omnitrophota</taxon>
        <taxon>Candidatus Omnitrophus</taxon>
    </lineage>
</organism>
<feature type="transmembrane region" description="Helical" evidence="1">
    <location>
        <begin position="42"/>
        <end position="62"/>
    </location>
</feature>
<evidence type="ECO:0000313" key="3">
    <source>
        <dbReference type="Proteomes" id="UP000033428"/>
    </source>
</evidence>
<evidence type="ECO:0000256" key="1">
    <source>
        <dbReference type="SAM" id="Phobius"/>
    </source>
</evidence>
<gene>
    <name evidence="2" type="ORF">OMAG_002485</name>
</gene>
<dbReference type="EMBL" id="JYNY01000515">
    <property type="protein sequence ID" value="KJJ83651.1"/>
    <property type="molecule type" value="Genomic_DNA"/>
</dbReference>
<keyword evidence="1" id="KW-0472">Membrane</keyword>
<reference evidence="2 3" key="1">
    <citation type="submission" date="2015-02" db="EMBL/GenBank/DDBJ databases">
        <title>Single-cell genomics of uncultivated deep-branching MTB reveals a conserved set of magnetosome genes.</title>
        <authorList>
            <person name="Kolinko S."/>
            <person name="Richter M."/>
            <person name="Glockner F.O."/>
            <person name="Brachmann A."/>
            <person name="Schuler D."/>
        </authorList>
    </citation>
    <scope>NUCLEOTIDE SEQUENCE [LARGE SCALE GENOMIC DNA]</scope>
    <source>
        <strain evidence="2">SKK-01</strain>
    </source>
</reference>
<keyword evidence="3" id="KW-1185">Reference proteome</keyword>
<dbReference type="AlphaFoldDB" id="A0A0F0CQ56"/>
<sequence>MDILPPKFAFFIKLNPMYYIVDGYRNSFLYHKAFWVNYMQFYYFWGVASIILFAGGMIFLRLKKDFAEVL</sequence>
<dbReference type="Proteomes" id="UP000033428">
    <property type="component" value="Unassembled WGS sequence"/>
</dbReference>
<accession>A0A0F0CQ56</accession>
<evidence type="ECO:0000313" key="2">
    <source>
        <dbReference type="EMBL" id="KJJ83651.1"/>
    </source>
</evidence>
<keyword evidence="1" id="KW-1133">Transmembrane helix</keyword>
<comment type="caution">
    <text evidence="2">The sequence shown here is derived from an EMBL/GenBank/DDBJ whole genome shotgun (WGS) entry which is preliminary data.</text>
</comment>